<accession>A0A5J4WMN7</accession>
<reference evidence="1 2" key="1">
    <citation type="submission" date="2019-03" db="EMBL/GenBank/DDBJ databases">
        <title>Single cell metagenomics reveals metabolic interactions within the superorganism composed of flagellate Streblomastix strix and complex community of Bacteroidetes bacteria on its surface.</title>
        <authorList>
            <person name="Treitli S.C."/>
            <person name="Kolisko M."/>
            <person name="Husnik F."/>
            <person name="Keeling P."/>
            <person name="Hampl V."/>
        </authorList>
    </citation>
    <scope>NUCLEOTIDE SEQUENCE [LARGE SCALE GENOMIC DNA]</scope>
    <source>
        <strain evidence="1">ST1C</strain>
    </source>
</reference>
<evidence type="ECO:0008006" key="3">
    <source>
        <dbReference type="Google" id="ProtNLM"/>
    </source>
</evidence>
<evidence type="ECO:0000313" key="2">
    <source>
        <dbReference type="Proteomes" id="UP000324800"/>
    </source>
</evidence>
<proteinExistence type="predicted"/>
<dbReference type="InterPro" id="IPR043502">
    <property type="entry name" value="DNA/RNA_pol_sf"/>
</dbReference>
<dbReference type="Proteomes" id="UP000324800">
    <property type="component" value="Unassembled WGS sequence"/>
</dbReference>
<evidence type="ECO:0000313" key="1">
    <source>
        <dbReference type="EMBL" id="KAA6395509.1"/>
    </source>
</evidence>
<organism evidence="1 2">
    <name type="scientific">Streblomastix strix</name>
    <dbReference type="NCBI Taxonomy" id="222440"/>
    <lineage>
        <taxon>Eukaryota</taxon>
        <taxon>Metamonada</taxon>
        <taxon>Preaxostyla</taxon>
        <taxon>Oxymonadida</taxon>
        <taxon>Streblomastigidae</taxon>
        <taxon>Streblomastix</taxon>
    </lineage>
</organism>
<gene>
    <name evidence="1" type="ORF">EZS28_008962</name>
</gene>
<protein>
    <recommendedName>
        <fullName evidence="3">Reverse transcriptase domain-containing protein</fullName>
    </recommendedName>
</protein>
<dbReference type="SUPFAM" id="SSF56672">
    <property type="entry name" value="DNA/RNA polymerases"/>
    <property type="match status" value="1"/>
</dbReference>
<dbReference type="AlphaFoldDB" id="A0A5J4WMN7"/>
<name>A0A5J4WMN7_9EUKA</name>
<dbReference type="Gene3D" id="3.10.10.10">
    <property type="entry name" value="HIV Type 1 Reverse Transcriptase, subunit A, domain 1"/>
    <property type="match status" value="1"/>
</dbReference>
<sequence>MIKKANEKRRKILDVKAKNKQITDFHFKMNDSNDVKQTIRLGDWGTSLNLSSAFHHLLVQTESQPQLAFRFQNNHCTYKAMMF</sequence>
<comment type="caution">
    <text evidence="1">The sequence shown here is derived from an EMBL/GenBank/DDBJ whole genome shotgun (WGS) entry which is preliminary data.</text>
</comment>
<dbReference type="EMBL" id="SNRW01001665">
    <property type="protein sequence ID" value="KAA6395509.1"/>
    <property type="molecule type" value="Genomic_DNA"/>
</dbReference>